<feature type="transmembrane region" description="Helical" evidence="8">
    <location>
        <begin position="289"/>
        <end position="308"/>
    </location>
</feature>
<evidence type="ECO:0000256" key="4">
    <source>
        <dbReference type="ARBA" id="ARBA00022475"/>
    </source>
</evidence>
<keyword evidence="4" id="KW-1003">Cell membrane</keyword>
<sequence>MNPKRFWAIVKKEFLQLKRDKPSIAIALVMPVMMLLLFGYAVTTDVEHISTAYLDLSHTPESRELLLKFQASNYFDLNYPVNNVSELNTLFSQGKIKAGIIIPPDYAIKLAAGNLPEVKYIVDGSDPSIARPALSSGILVGQNYTKELIAKKNPLFAKTSASIIRSEVRFNPKMRSQIFTIPGLIGLVMQNLTVLLTAFALVREKERGTIEQLIVTPVTSFELILGKLVPYVLIGFLSFTIAFYFGINWFSVPMQGDTLTLFALALCFVAVALAIGILISTVARTQLHAMQMTIVFLLPSILLSGFMFPREAMPKIIQYLGYAIPLTYFLEILRGIIIRGAGLMELQNQAIALSVFGLFLVVIAALRFKKRLE</sequence>
<dbReference type="InterPro" id="IPR013525">
    <property type="entry name" value="ABC2_TM"/>
</dbReference>
<feature type="transmembrane region" description="Helical" evidence="8">
    <location>
        <begin position="24"/>
        <end position="43"/>
    </location>
</feature>
<feature type="transmembrane region" description="Helical" evidence="8">
    <location>
        <begin position="259"/>
        <end position="283"/>
    </location>
</feature>
<accession>A0A1L8CRM3</accession>
<dbReference type="Proteomes" id="UP000187485">
    <property type="component" value="Unassembled WGS sequence"/>
</dbReference>
<dbReference type="InterPro" id="IPR047817">
    <property type="entry name" value="ABC2_TM_bact-type"/>
</dbReference>
<dbReference type="PANTHER" id="PTHR30294">
    <property type="entry name" value="MEMBRANE COMPONENT OF ABC TRANSPORTER YHHJ-RELATED"/>
    <property type="match status" value="1"/>
</dbReference>
<proteinExistence type="inferred from homology"/>
<comment type="caution">
    <text evidence="10">The sequence shown here is derived from an EMBL/GenBank/DDBJ whole genome shotgun (WGS) entry which is preliminary data.</text>
</comment>
<dbReference type="PROSITE" id="PS51012">
    <property type="entry name" value="ABC_TM2"/>
    <property type="match status" value="1"/>
</dbReference>
<evidence type="ECO:0000256" key="6">
    <source>
        <dbReference type="ARBA" id="ARBA00022989"/>
    </source>
</evidence>
<feature type="transmembrane region" description="Helical" evidence="8">
    <location>
        <begin position="228"/>
        <end position="247"/>
    </location>
</feature>
<gene>
    <name evidence="10" type="ORF">cpu_00240</name>
</gene>
<keyword evidence="3" id="KW-0813">Transport</keyword>
<comment type="similarity">
    <text evidence="2">Belongs to the ABC-2 integral membrane protein family.</text>
</comment>
<evidence type="ECO:0000256" key="3">
    <source>
        <dbReference type="ARBA" id="ARBA00022448"/>
    </source>
</evidence>
<keyword evidence="7 8" id="KW-0472">Membrane</keyword>
<dbReference type="Pfam" id="PF12698">
    <property type="entry name" value="ABC2_membrane_3"/>
    <property type="match status" value="1"/>
</dbReference>
<evidence type="ECO:0000259" key="9">
    <source>
        <dbReference type="PROSITE" id="PS51012"/>
    </source>
</evidence>
<dbReference type="GO" id="GO:0140359">
    <property type="term" value="F:ABC-type transporter activity"/>
    <property type="evidence" value="ECO:0007669"/>
    <property type="project" value="InterPro"/>
</dbReference>
<evidence type="ECO:0000313" key="10">
    <source>
        <dbReference type="EMBL" id="GAV21514.1"/>
    </source>
</evidence>
<keyword evidence="6 8" id="KW-1133">Transmembrane helix</keyword>
<evidence type="ECO:0000256" key="7">
    <source>
        <dbReference type="ARBA" id="ARBA00023136"/>
    </source>
</evidence>
<dbReference type="RefSeq" id="WP_075857956.1">
    <property type="nucleotide sequence ID" value="NZ_BDJK01000001.1"/>
</dbReference>
<evidence type="ECO:0000313" key="11">
    <source>
        <dbReference type="Proteomes" id="UP000187485"/>
    </source>
</evidence>
<dbReference type="AlphaFoldDB" id="A0A1L8CRM3"/>
<evidence type="ECO:0000256" key="1">
    <source>
        <dbReference type="ARBA" id="ARBA00004651"/>
    </source>
</evidence>
<evidence type="ECO:0000256" key="5">
    <source>
        <dbReference type="ARBA" id="ARBA00022692"/>
    </source>
</evidence>
<dbReference type="Gene3D" id="3.40.1710.10">
    <property type="entry name" value="abc type-2 transporter like domain"/>
    <property type="match status" value="1"/>
</dbReference>
<protein>
    <submittedName>
        <fullName evidence="10">Transporter</fullName>
    </submittedName>
</protein>
<evidence type="ECO:0000256" key="8">
    <source>
        <dbReference type="SAM" id="Phobius"/>
    </source>
</evidence>
<dbReference type="GO" id="GO:0005886">
    <property type="term" value="C:plasma membrane"/>
    <property type="evidence" value="ECO:0007669"/>
    <property type="project" value="UniProtKB-SubCell"/>
</dbReference>
<comment type="subcellular location">
    <subcellularLocation>
        <location evidence="1">Cell membrane</location>
        <topology evidence="1">Multi-pass membrane protein</topology>
    </subcellularLocation>
</comment>
<dbReference type="EMBL" id="BDJK01000001">
    <property type="protein sequence ID" value="GAV21514.1"/>
    <property type="molecule type" value="Genomic_DNA"/>
</dbReference>
<dbReference type="OrthoDB" id="9776218at2"/>
<dbReference type="STRING" id="870242.cpu_00240"/>
<dbReference type="InterPro" id="IPR051449">
    <property type="entry name" value="ABC-2_transporter_component"/>
</dbReference>
<feature type="transmembrane region" description="Helical" evidence="8">
    <location>
        <begin position="178"/>
        <end position="202"/>
    </location>
</feature>
<dbReference type="PANTHER" id="PTHR30294:SF29">
    <property type="entry name" value="MULTIDRUG ABC TRANSPORTER PERMEASE YBHS-RELATED"/>
    <property type="match status" value="1"/>
</dbReference>
<evidence type="ECO:0000256" key="2">
    <source>
        <dbReference type="ARBA" id="ARBA00007783"/>
    </source>
</evidence>
<feature type="transmembrane region" description="Helical" evidence="8">
    <location>
        <begin position="350"/>
        <end position="368"/>
    </location>
</feature>
<keyword evidence="5 8" id="KW-0812">Transmembrane</keyword>
<keyword evidence="11" id="KW-1185">Reference proteome</keyword>
<reference evidence="11" key="1">
    <citation type="submission" date="2016-12" db="EMBL/GenBank/DDBJ databases">
        <title>Draft Genome Sequences od Carboxydothermus pertinax and islandicus, Hydrogenogenic Carboxydotrophic Bacteria.</title>
        <authorList>
            <person name="Fukuyama Y."/>
            <person name="Ohmae K."/>
            <person name="Yoneda Y."/>
            <person name="Yoshida T."/>
            <person name="Sako Y."/>
        </authorList>
    </citation>
    <scope>NUCLEOTIDE SEQUENCE [LARGE SCALE GENOMIC DNA]</scope>
    <source>
        <strain evidence="11">Ug1</strain>
    </source>
</reference>
<name>A0A1L8CRM3_9THEO</name>
<feature type="transmembrane region" description="Helical" evidence="8">
    <location>
        <begin position="320"/>
        <end position="338"/>
    </location>
</feature>
<feature type="domain" description="ABC transmembrane type-2" evidence="9">
    <location>
        <begin position="145"/>
        <end position="371"/>
    </location>
</feature>
<organism evidence="10 11">
    <name type="scientific">Carboxydothermus pertinax</name>
    <dbReference type="NCBI Taxonomy" id="870242"/>
    <lineage>
        <taxon>Bacteria</taxon>
        <taxon>Bacillati</taxon>
        <taxon>Bacillota</taxon>
        <taxon>Clostridia</taxon>
        <taxon>Thermoanaerobacterales</taxon>
        <taxon>Thermoanaerobacteraceae</taxon>
        <taxon>Carboxydothermus</taxon>
    </lineage>
</organism>